<comment type="caution">
    <text evidence="1">The sequence shown here is derived from an EMBL/GenBank/DDBJ whole genome shotgun (WGS) entry which is preliminary data.</text>
</comment>
<reference evidence="1" key="1">
    <citation type="journal article" date="2020" name="mSystems">
        <title>Genome- and Community-Level Interaction Insights into Carbon Utilization and Element Cycling Functions of Hydrothermarchaeota in Hydrothermal Sediment.</title>
        <authorList>
            <person name="Zhou Z."/>
            <person name="Liu Y."/>
            <person name="Xu W."/>
            <person name="Pan J."/>
            <person name="Luo Z.H."/>
            <person name="Li M."/>
        </authorList>
    </citation>
    <scope>NUCLEOTIDE SEQUENCE [LARGE SCALE GENOMIC DNA]</scope>
    <source>
        <strain evidence="1">SpSt-885</strain>
    </source>
</reference>
<proteinExistence type="predicted"/>
<dbReference type="EMBL" id="DTLS01000137">
    <property type="protein sequence ID" value="HGZ60496.1"/>
    <property type="molecule type" value="Genomic_DNA"/>
</dbReference>
<gene>
    <name evidence="1" type="ORF">ENW83_04745</name>
</gene>
<dbReference type="AlphaFoldDB" id="A0A7J3SLQ1"/>
<evidence type="ECO:0000313" key="1">
    <source>
        <dbReference type="EMBL" id="HGZ60496.1"/>
    </source>
</evidence>
<name>A0A7J3SLQ1_9CREN</name>
<accession>A0A7J3SLQ1</accession>
<evidence type="ECO:0008006" key="2">
    <source>
        <dbReference type="Google" id="ProtNLM"/>
    </source>
</evidence>
<protein>
    <recommendedName>
        <fullName evidence="2">4-vinyl reductase 4VR domain-containing protein</fullName>
    </recommendedName>
</protein>
<organism evidence="1">
    <name type="scientific">Fervidicoccus fontis</name>
    <dbReference type="NCBI Taxonomy" id="683846"/>
    <lineage>
        <taxon>Archaea</taxon>
        <taxon>Thermoproteota</taxon>
        <taxon>Thermoprotei</taxon>
        <taxon>Fervidicoccales</taxon>
        <taxon>Fervidicoccaceae</taxon>
        <taxon>Fervidicoccus</taxon>
    </lineage>
</organism>
<sequence>MPNEAEKLKLILPFAFEIGSKENIVKLVLWSSSPKEKVIIELAEALNPLGALFSYLNVFPDETSSNLGSFIWYSFMRYSSKREIFEAALRETLEKMKRERIINNYYYLFPSKEGFFIDHNVYSIEDISGDNLYIYTKENLSGLFLIPRKKYGSKNGGILINELGEMYGKAIGEKMRNICLEAGIKTCLELLHASGSARGIVHQKSIEFFKDREGWIFKIILDRVSEEEILLENGIKECGTHQTGVYRGFLSEILGKELPDDAVEEVRCLSMGEPESVFYIKLPRDIKV</sequence>